<dbReference type="PANTHER" id="PTHR35109:SF1">
    <property type="entry name" value="GLUTAMATE RACEMASE"/>
    <property type="match status" value="1"/>
</dbReference>
<gene>
    <name evidence="2" type="ORF">CEPIT_LOCUS26997</name>
</gene>
<proteinExistence type="predicted"/>
<accession>A0AAV0ER83</accession>
<keyword evidence="3" id="KW-1185">Reference proteome</keyword>
<evidence type="ECO:0000313" key="3">
    <source>
        <dbReference type="Proteomes" id="UP001152523"/>
    </source>
</evidence>
<dbReference type="PANTHER" id="PTHR35109">
    <property type="entry name" value="GLUTAMATE RACEMASE"/>
    <property type="match status" value="1"/>
</dbReference>
<reference evidence="2" key="1">
    <citation type="submission" date="2022-07" db="EMBL/GenBank/DDBJ databases">
        <authorList>
            <person name="Macas J."/>
            <person name="Novak P."/>
            <person name="Neumann P."/>
        </authorList>
    </citation>
    <scope>NUCLEOTIDE SEQUENCE</scope>
</reference>
<dbReference type="AlphaFoldDB" id="A0AAV0ER83"/>
<dbReference type="Proteomes" id="UP001152523">
    <property type="component" value="Unassembled WGS sequence"/>
</dbReference>
<name>A0AAV0ER83_9ASTE</name>
<feature type="compositionally biased region" description="Basic and acidic residues" evidence="1">
    <location>
        <begin position="61"/>
        <end position="71"/>
    </location>
</feature>
<organism evidence="2 3">
    <name type="scientific">Cuscuta epithymum</name>
    <dbReference type="NCBI Taxonomy" id="186058"/>
    <lineage>
        <taxon>Eukaryota</taxon>
        <taxon>Viridiplantae</taxon>
        <taxon>Streptophyta</taxon>
        <taxon>Embryophyta</taxon>
        <taxon>Tracheophyta</taxon>
        <taxon>Spermatophyta</taxon>
        <taxon>Magnoliopsida</taxon>
        <taxon>eudicotyledons</taxon>
        <taxon>Gunneridae</taxon>
        <taxon>Pentapetalae</taxon>
        <taxon>asterids</taxon>
        <taxon>lamiids</taxon>
        <taxon>Solanales</taxon>
        <taxon>Convolvulaceae</taxon>
        <taxon>Cuscuteae</taxon>
        <taxon>Cuscuta</taxon>
        <taxon>Cuscuta subgen. Cuscuta</taxon>
    </lineage>
</organism>
<protein>
    <submittedName>
        <fullName evidence="2">Uncharacterized protein</fullName>
    </submittedName>
</protein>
<sequence length="123" mass="13779">MSSALFPKFLIMMRPLRIWKVESSRARRRCMSSWLEGPWVNHRRNVKVNKGDVAAAAVAAENEKSPEEVRRRPGGSSWTPHPRTGIYFPAGHEGILDDVPTGAAALTQTHWLRNVDGAVDHKP</sequence>
<comment type="caution">
    <text evidence="2">The sequence shown here is derived from an EMBL/GenBank/DDBJ whole genome shotgun (WGS) entry which is preliminary data.</text>
</comment>
<feature type="region of interest" description="Disordered" evidence="1">
    <location>
        <begin position="58"/>
        <end position="83"/>
    </location>
</feature>
<evidence type="ECO:0000313" key="2">
    <source>
        <dbReference type="EMBL" id="CAH9125749.1"/>
    </source>
</evidence>
<dbReference type="EMBL" id="CAMAPF010000938">
    <property type="protein sequence ID" value="CAH9125749.1"/>
    <property type="molecule type" value="Genomic_DNA"/>
</dbReference>
<evidence type="ECO:0000256" key="1">
    <source>
        <dbReference type="SAM" id="MobiDB-lite"/>
    </source>
</evidence>